<organism evidence="3">
    <name type="scientific">Harpegnathos saltator</name>
    <name type="common">Jerdon's jumping ant</name>
    <dbReference type="NCBI Taxonomy" id="610380"/>
    <lineage>
        <taxon>Eukaryota</taxon>
        <taxon>Metazoa</taxon>
        <taxon>Ecdysozoa</taxon>
        <taxon>Arthropoda</taxon>
        <taxon>Hexapoda</taxon>
        <taxon>Insecta</taxon>
        <taxon>Pterygota</taxon>
        <taxon>Neoptera</taxon>
        <taxon>Endopterygota</taxon>
        <taxon>Hymenoptera</taxon>
        <taxon>Apocrita</taxon>
        <taxon>Aculeata</taxon>
        <taxon>Formicoidea</taxon>
        <taxon>Formicidae</taxon>
        <taxon>Ponerinae</taxon>
        <taxon>Ponerini</taxon>
        <taxon>Harpegnathos</taxon>
    </lineage>
</organism>
<sequence>MSKDNVMYQDKSESKEEEDKQLMDINDDLADIAKDELQSPNLELSDQQPIIEEIEDKETGTEEIIEGDKDAPLLSGEGPRRRKPNKE</sequence>
<feature type="compositionally biased region" description="Basic and acidic residues" evidence="1">
    <location>
        <begin position="10"/>
        <end position="20"/>
    </location>
</feature>
<evidence type="ECO:0000313" key="2">
    <source>
        <dbReference type="EMBL" id="EFN85527.1"/>
    </source>
</evidence>
<dbReference type="OrthoDB" id="1938156at2759"/>
<name>E2BFK5_HARSA</name>
<feature type="region of interest" description="Disordered" evidence="1">
    <location>
        <begin position="38"/>
        <end position="87"/>
    </location>
</feature>
<dbReference type="AlphaFoldDB" id="E2BFK5"/>
<evidence type="ECO:0000313" key="3">
    <source>
        <dbReference type="Proteomes" id="UP000008237"/>
    </source>
</evidence>
<dbReference type="EMBL" id="GL448037">
    <property type="protein sequence ID" value="EFN85527.1"/>
    <property type="molecule type" value="Genomic_DNA"/>
</dbReference>
<protein>
    <submittedName>
        <fullName evidence="2">Uncharacterized protein</fullName>
    </submittedName>
</protein>
<gene>
    <name evidence="2" type="ORF">EAI_09179</name>
</gene>
<proteinExistence type="predicted"/>
<dbReference type="InParanoid" id="E2BFK5"/>
<dbReference type="STRING" id="610380.E2BFK5"/>
<feature type="compositionally biased region" description="Acidic residues" evidence="1">
    <location>
        <begin position="52"/>
        <end position="65"/>
    </location>
</feature>
<evidence type="ECO:0000256" key="1">
    <source>
        <dbReference type="SAM" id="MobiDB-lite"/>
    </source>
</evidence>
<accession>E2BFK5</accession>
<feature type="compositionally biased region" description="Polar residues" evidence="1">
    <location>
        <begin position="38"/>
        <end position="48"/>
    </location>
</feature>
<dbReference type="Proteomes" id="UP000008237">
    <property type="component" value="Unassembled WGS sequence"/>
</dbReference>
<keyword evidence="3" id="KW-1185">Reference proteome</keyword>
<reference evidence="2 3" key="1">
    <citation type="journal article" date="2010" name="Science">
        <title>Genomic comparison of the ants Camponotus floridanus and Harpegnathos saltator.</title>
        <authorList>
            <person name="Bonasio R."/>
            <person name="Zhang G."/>
            <person name="Ye C."/>
            <person name="Mutti N.S."/>
            <person name="Fang X."/>
            <person name="Qin N."/>
            <person name="Donahue G."/>
            <person name="Yang P."/>
            <person name="Li Q."/>
            <person name="Li C."/>
            <person name="Zhang P."/>
            <person name="Huang Z."/>
            <person name="Berger S.L."/>
            <person name="Reinberg D."/>
            <person name="Wang J."/>
            <person name="Liebig J."/>
        </authorList>
    </citation>
    <scope>NUCLEOTIDE SEQUENCE [LARGE SCALE GENOMIC DNA]</scope>
    <source>
        <strain evidence="2 3">R22 G/1</strain>
    </source>
</reference>
<feature type="region of interest" description="Disordered" evidence="1">
    <location>
        <begin position="1"/>
        <end position="20"/>
    </location>
</feature>